<keyword evidence="4" id="KW-1185">Reference proteome</keyword>
<evidence type="ECO:0000256" key="2">
    <source>
        <dbReference type="SAM" id="Phobius"/>
    </source>
</evidence>
<organism evidence="3 4">
    <name type="scientific">Protea cynaroides</name>
    <dbReference type="NCBI Taxonomy" id="273540"/>
    <lineage>
        <taxon>Eukaryota</taxon>
        <taxon>Viridiplantae</taxon>
        <taxon>Streptophyta</taxon>
        <taxon>Embryophyta</taxon>
        <taxon>Tracheophyta</taxon>
        <taxon>Spermatophyta</taxon>
        <taxon>Magnoliopsida</taxon>
        <taxon>Proteales</taxon>
        <taxon>Proteaceae</taxon>
        <taxon>Protea</taxon>
    </lineage>
</organism>
<dbReference type="PANTHER" id="PTHR35297:SF2">
    <property type="entry name" value="PROTEIN, PUTATIVE-RELATED"/>
    <property type="match status" value="1"/>
</dbReference>
<evidence type="ECO:0000313" key="4">
    <source>
        <dbReference type="Proteomes" id="UP001141806"/>
    </source>
</evidence>
<dbReference type="Proteomes" id="UP001141806">
    <property type="component" value="Unassembled WGS sequence"/>
</dbReference>
<gene>
    <name evidence="3" type="ORF">NE237_028812</name>
</gene>
<evidence type="ECO:0000313" key="3">
    <source>
        <dbReference type="EMBL" id="KAJ4951980.1"/>
    </source>
</evidence>
<name>A0A9Q0JVH9_9MAGN</name>
<proteinExistence type="predicted"/>
<feature type="compositionally biased region" description="Basic and acidic residues" evidence="1">
    <location>
        <begin position="18"/>
        <end position="31"/>
    </location>
</feature>
<comment type="caution">
    <text evidence="3">The sequence shown here is derived from an EMBL/GenBank/DDBJ whole genome shotgun (WGS) entry which is preliminary data.</text>
</comment>
<feature type="transmembrane region" description="Helical" evidence="2">
    <location>
        <begin position="63"/>
        <end position="80"/>
    </location>
</feature>
<dbReference type="AlphaFoldDB" id="A0A9Q0JVH9"/>
<dbReference type="OrthoDB" id="783427at2759"/>
<feature type="region of interest" description="Disordered" evidence="1">
    <location>
        <begin position="1"/>
        <end position="55"/>
    </location>
</feature>
<dbReference type="PANTHER" id="PTHR35297">
    <property type="entry name" value="PROTEIN, PUTATIVE-RELATED"/>
    <property type="match status" value="1"/>
</dbReference>
<protein>
    <submittedName>
        <fullName evidence="3">Uncharacterized protein</fullName>
    </submittedName>
</protein>
<accession>A0A9Q0JVH9</accession>
<dbReference type="EMBL" id="JAMYWD010000012">
    <property type="protein sequence ID" value="KAJ4951980.1"/>
    <property type="molecule type" value="Genomic_DNA"/>
</dbReference>
<keyword evidence="2" id="KW-0472">Membrane</keyword>
<evidence type="ECO:0000256" key="1">
    <source>
        <dbReference type="SAM" id="MobiDB-lite"/>
    </source>
</evidence>
<reference evidence="3" key="1">
    <citation type="journal article" date="2023" name="Plant J.">
        <title>The genome of the king protea, Protea cynaroides.</title>
        <authorList>
            <person name="Chang J."/>
            <person name="Duong T.A."/>
            <person name="Schoeman C."/>
            <person name="Ma X."/>
            <person name="Roodt D."/>
            <person name="Barker N."/>
            <person name="Li Z."/>
            <person name="Van de Peer Y."/>
            <person name="Mizrachi E."/>
        </authorList>
    </citation>
    <scope>NUCLEOTIDE SEQUENCE</scope>
    <source>
        <tissue evidence="3">Young leaves</tissue>
    </source>
</reference>
<keyword evidence="2" id="KW-0812">Transmembrane</keyword>
<keyword evidence="2" id="KW-1133">Transmembrane helix</keyword>
<sequence>MQRQSIGSPGTKLHSHGGAKEEKKLEEEQQKRRSGGRPCTAADEEQNKVEKPHRSTISQPEKFIHLIPILILFCLLVLYLCSYDPSIKDLADFKDIQRPSKLSDPSSNIIDFRQSLGLAKGEEVIKLGATRVVVPGNFPIECIPIYLTAFKSNDMASYDELECLKGLNILR</sequence>